<protein>
    <submittedName>
        <fullName evidence="2">Peroxisomal N(1)-acetyl-spermine/spermidine oxidase</fullName>
    </submittedName>
</protein>
<organism evidence="2">
    <name type="scientific">Culex pipiens</name>
    <name type="common">House mosquito</name>
    <dbReference type="NCBI Taxonomy" id="7175"/>
    <lineage>
        <taxon>Eukaryota</taxon>
        <taxon>Metazoa</taxon>
        <taxon>Ecdysozoa</taxon>
        <taxon>Arthropoda</taxon>
        <taxon>Hexapoda</taxon>
        <taxon>Insecta</taxon>
        <taxon>Pterygota</taxon>
        <taxon>Neoptera</taxon>
        <taxon>Endopterygota</taxon>
        <taxon>Diptera</taxon>
        <taxon>Nematocera</taxon>
        <taxon>Culicoidea</taxon>
        <taxon>Culicidae</taxon>
        <taxon>Culicinae</taxon>
        <taxon>Culicini</taxon>
        <taxon>Culex</taxon>
        <taxon>Culex</taxon>
    </lineage>
</organism>
<dbReference type="SUPFAM" id="SSF51905">
    <property type="entry name" value="FAD/NAD(P)-binding domain"/>
    <property type="match status" value="1"/>
</dbReference>
<dbReference type="Gene3D" id="3.90.660.10">
    <property type="match status" value="1"/>
</dbReference>
<dbReference type="Pfam" id="PF01593">
    <property type="entry name" value="Amino_oxidase"/>
    <property type="match status" value="1"/>
</dbReference>
<dbReference type="Gene3D" id="3.50.50.60">
    <property type="entry name" value="FAD/NAD(P)-binding domain"/>
    <property type="match status" value="1"/>
</dbReference>
<evidence type="ECO:0000313" key="2">
    <source>
        <dbReference type="EMBL" id="CAG6477452.1"/>
    </source>
</evidence>
<dbReference type="PANTHER" id="PTHR10742">
    <property type="entry name" value="FLAVIN MONOAMINE OXIDASE"/>
    <property type="match status" value="1"/>
</dbReference>
<dbReference type="InterPro" id="IPR036188">
    <property type="entry name" value="FAD/NAD-bd_sf"/>
</dbReference>
<sequence>MNSKVLIVGAGAAGIAAATRLFRKGFRNLEILEATNRIGGRVHTVPFGANVVDLGGQWCHGEKDNAVFELAGPLGLLEPSVVAAGNVIIRSNGELVPQELTDRLMEVAFGIMELEEIKTYHGTLGKFVTDRFRNAMAEANNQDIDQELIQQFLVFFHNYQRGYIAMDSWNELSAAGSAADEECEGDQTLSWKGKGYKSVLELLMNNHPVQTGEPIPIKDLIKFNKFVTNINWSNEPDGPPITVTCADQSQHEATHIIVTTSIGVLKENLDSMFSPPLPSSKQNAIKGIHFGTVNKIIMEFTTPFWDDIGNTFGLLWNAQELEQLRGSPLAWTEGVSVFFKVDHQPNLLVAWIIGPEGRQAELLSDDQVIDGMMFLLKKFFKNQTIERPINMIRSKWSSDKNFRGSYSSVSLATEALKTGHSEMAAPVLAESTGTPVLLFAGEATNREHFGTVHGAIESGWREADRIIKYYKDQGCCEAL</sequence>
<reference evidence="2" key="1">
    <citation type="submission" date="2021-05" db="EMBL/GenBank/DDBJ databases">
        <authorList>
            <person name="Alioto T."/>
            <person name="Alioto T."/>
            <person name="Gomez Garrido J."/>
        </authorList>
    </citation>
    <scope>NUCLEOTIDE SEQUENCE</scope>
</reference>
<feature type="domain" description="Amine oxidase" evidence="1">
    <location>
        <begin position="13"/>
        <end position="467"/>
    </location>
</feature>
<dbReference type="AlphaFoldDB" id="A0A8D8BL44"/>
<dbReference type="EMBL" id="HBUE01080958">
    <property type="protein sequence ID" value="CAG6477452.1"/>
    <property type="molecule type" value="Transcribed_RNA"/>
</dbReference>
<dbReference type="InterPro" id="IPR002937">
    <property type="entry name" value="Amino_oxidase"/>
</dbReference>
<accession>A0A8D8BL44</accession>
<proteinExistence type="predicted"/>
<dbReference type="SUPFAM" id="SSF54373">
    <property type="entry name" value="FAD-linked reductases, C-terminal domain"/>
    <property type="match status" value="1"/>
</dbReference>
<dbReference type="InterPro" id="IPR050281">
    <property type="entry name" value="Flavin_monoamine_oxidase"/>
</dbReference>
<evidence type="ECO:0000259" key="1">
    <source>
        <dbReference type="Pfam" id="PF01593"/>
    </source>
</evidence>
<dbReference type="PANTHER" id="PTHR10742:SF398">
    <property type="entry name" value="AMINE OXIDASE DOMAIN-CONTAINING PROTEIN-RELATED"/>
    <property type="match status" value="1"/>
</dbReference>
<name>A0A8D8BL44_CULPI</name>
<dbReference type="GO" id="GO:0046592">
    <property type="term" value="F:polyamine oxidase activity"/>
    <property type="evidence" value="ECO:0007669"/>
    <property type="project" value="TreeGrafter"/>
</dbReference>